<organism evidence="2">
    <name type="scientific">Ixodes ricinus</name>
    <name type="common">Common tick</name>
    <name type="synonym">Acarus ricinus</name>
    <dbReference type="NCBI Taxonomy" id="34613"/>
    <lineage>
        <taxon>Eukaryota</taxon>
        <taxon>Metazoa</taxon>
        <taxon>Ecdysozoa</taxon>
        <taxon>Arthropoda</taxon>
        <taxon>Chelicerata</taxon>
        <taxon>Arachnida</taxon>
        <taxon>Acari</taxon>
        <taxon>Parasitiformes</taxon>
        <taxon>Ixodida</taxon>
        <taxon>Ixodoidea</taxon>
        <taxon>Ixodidae</taxon>
        <taxon>Ixodinae</taxon>
        <taxon>Ixodes</taxon>
    </lineage>
</organism>
<proteinExistence type="predicted"/>
<evidence type="ECO:0000313" key="2">
    <source>
        <dbReference type="EMBL" id="MXU87523.1"/>
    </source>
</evidence>
<reference evidence="2" key="1">
    <citation type="submission" date="2019-12" db="EMBL/GenBank/DDBJ databases">
        <title>An insight into the sialome of adult female Ixodes ricinus ticks feeding for 6 days.</title>
        <authorList>
            <person name="Perner J."/>
            <person name="Ribeiro J.M.C."/>
        </authorList>
    </citation>
    <scope>NUCLEOTIDE SEQUENCE</scope>
    <source>
        <strain evidence="2">Semi-engorged</strain>
        <tissue evidence="2">Salivary glands</tissue>
    </source>
</reference>
<feature type="region of interest" description="Disordered" evidence="1">
    <location>
        <begin position="38"/>
        <end position="59"/>
    </location>
</feature>
<dbReference type="AlphaFoldDB" id="A0A6B0UI25"/>
<evidence type="ECO:0000256" key="1">
    <source>
        <dbReference type="SAM" id="MobiDB-lite"/>
    </source>
</evidence>
<feature type="compositionally biased region" description="Polar residues" evidence="1">
    <location>
        <begin position="38"/>
        <end position="50"/>
    </location>
</feature>
<dbReference type="EMBL" id="GIFC01005440">
    <property type="protein sequence ID" value="MXU87523.1"/>
    <property type="molecule type" value="Transcribed_RNA"/>
</dbReference>
<accession>A0A6B0UI25</accession>
<name>A0A6B0UI25_IXORI</name>
<sequence length="97" mass="10117">MGALSFTSRTPTSSTAWAALWGPPASLSASTTSRYALTSSRSNGLPTVRTTPDVGPISNMSLGLRMRKETCSLSDVPSTLTTVTTRASVAFSEMKAS</sequence>
<protein>
    <submittedName>
        <fullName evidence="2">Putative secreted protein</fullName>
    </submittedName>
</protein>